<feature type="compositionally biased region" description="Basic and acidic residues" evidence="1">
    <location>
        <begin position="142"/>
        <end position="151"/>
    </location>
</feature>
<protein>
    <submittedName>
        <fullName evidence="2">Uncharacterized protein</fullName>
    </submittedName>
</protein>
<dbReference type="AlphaFoldDB" id="A0A2U1QKM0"/>
<feature type="region of interest" description="Disordered" evidence="1">
    <location>
        <begin position="1"/>
        <end position="163"/>
    </location>
</feature>
<feature type="compositionally biased region" description="Polar residues" evidence="1">
    <location>
        <begin position="152"/>
        <end position="161"/>
    </location>
</feature>
<organism evidence="2 3">
    <name type="scientific">Artemisia annua</name>
    <name type="common">Sweet wormwood</name>
    <dbReference type="NCBI Taxonomy" id="35608"/>
    <lineage>
        <taxon>Eukaryota</taxon>
        <taxon>Viridiplantae</taxon>
        <taxon>Streptophyta</taxon>
        <taxon>Embryophyta</taxon>
        <taxon>Tracheophyta</taxon>
        <taxon>Spermatophyta</taxon>
        <taxon>Magnoliopsida</taxon>
        <taxon>eudicotyledons</taxon>
        <taxon>Gunneridae</taxon>
        <taxon>Pentapetalae</taxon>
        <taxon>asterids</taxon>
        <taxon>campanulids</taxon>
        <taxon>Asterales</taxon>
        <taxon>Asteraceae</taxon>
        <taxon>Asteroideae</taxon>
        <taxon>Anthemideae</taxon>
        <taxon>Artemisiinae</taxon>
        <taxon>Artemisia</taxon>
    </lineage>
</organism>
<feature type="compositionally biased region" description="Acidic residues" evidence="1">
    <location>
        <begin position="116"/>
        <end position="141"/>
    </location>
</feature>
<sequence>MQVLEAYHAPDPDTTEPTPAPPLPTQSAPTLTTDHIPAQPTPTSTTDPTHITPSTQIPTTRRRATYRSVRGRRIQSSSTLLSPGRRTQAAYEGTPTSSPDHSPLCQRLRRATESYSAEESESDPAEESDPTEESDPDEDPEKEPLPVEHTTDAQIQDTSMDVDTPLGLGQRAAMLRTGEEDLDVAPSTFEIGQSSRGAYRGDDEGVTWRDIECVSTPQAASPPEEGEVTGMEQIFILLGSQATLLDEHTQQLERLGVLDDRTGMLDRELEGMRRRIGDMQRELRSVWDTAWGQWQRMHEMEFQIGSLTRAGQEDRYEILSARGRIASLETRLEAQLAVNQEFSRRLERFEATQEEILEGLGSLSLE</sequence>
<evidence type="ECO:0000313" key="2">
    <source>
        <dbReference type="EMBL" id="PWA98550.1"/>
    </source>
</evidence>
<dbReference type="EMBL" id="PKPP01000062">
    <property type="protein sequence ID" value="PWA98550.1"/>
    <property type="molecule type" value="Genomic_DNA"/>
</dbReference>
<evidence type="ECO:0000256" key="1">
    <source>
        <dbReference type="SAM" id="MobiDB-lite"/>
    </source>
</evidence>
<feature type="compositionally biased region" description="Basic residues" evidence="1">
    <location>
        <begin position="60"/>
        <end position="73"/>
    </location>
</feature>
<accession>A0A2U1QKM0</accession>
<dbReference type="Proteomes" id="UP000245207">
    <property type="component" value="Unassembled WGS sequence"/>
</dbReference>
<comment type="caution">
    <text evidence="2">The sequence shown here is derived from an EMBL/GenBank/DDBJ whole genome shotgun (WGS) entry which is preliminary data.</text>
</comment>
<feature type="compositionally biased region" description="Low complexity" evidence="1">
    <location>
        <begin position="41"/>
        <end position="55"/>
    </location>
</feature>
<proteinExistence type="predicted"/>
<evidence type="ECO:0000313" key="3">
    <source>
        <dbReference type="Proteomes" id="UP000245207"/>
    </source>
</evidence>
<gene>
    <name evidence="2" type="ORF">CTI12_AA018790</name>
</gene>
<name>A0A2U1QKM0_ARTAN</name>
<keyword evidence="3" id="KW-1185">Reference proteome</keyword>
<reference evidence="2 3" key="1">
    <citation type="journal article" date="2018" name="Mol. Plant">
        <title>The genome of Artemisia annua provides insight into the evolution of Asteraceae family and artemisinin biosynthesis.</title>
        <authorList>
            <person name="Shen Q."/>
            <person name="Zhang L."/>
            <person name="Liao Z."/>
            <person name="Wang S."/>
            <person name="Yan T."/>
            <person name="Shi P."/>
            <person name="Liu M."/>
            <person name="Fu X."/>
            <person name="Pan Q."/>
            <person name="Wang Y."/>
            <person name="Lv Z."/>
            <person name="Lu X."/>
            <person name="Zhang F."/>
            <person name="Jiang W."/>
            <person name="Ma Y."/>
            <person name="Chen M."/>
            <person name="Hao X."/>
            <person name="Li L."/>
            <person name="Tang Y."/>
            <person name="Lv G."/>
            <person name="Zhou Y."/>
            <person name="Sun X."/>
            <person name="Brodelius P.E."/>
            <person name="Rose J.K.C."/>
            <person name="Tang K."/>
        </authorList>
    </citation>
    <scope>NUCLEOTIDE SEQUENCE [LARGE SCALE GENOMIC DNA]</scope>
    <source>
        <strain evidence="3">cv. Huhao1</strain>
        <tissue evidence="2">Leaf</tissue>
    </source>
</reference>